<evidence type="ECO:0000313" key="7">
    <source>
        <dbReference type="EMBL" id="POV96686.1"/>
    </source>
</evidence>
<dbReference type="GO" id="GO:0034727">
    <property type="term" value="P:piecemeal microautophagy of the nucleus"/>
    <property type="evidence" value="ECO:0007669"/>
    <property type="project" value="TreeGrafter"/>
</dbReference>
<feature type="region of interest" description="Disordered" evidence="5">
    <location>
        <begin position="359"/>
        <end position="379"/>
    </location>
</feature>
<dbReference type="InterPro" id="IPR015260">
    <property type="entry name" value="Syntaxin-6/10/61_N"/>
</dbReference>
<organism evidence="7 8">
    <name type="scientific">Puccinia striiformis</name>
    <dbReference type="NCBI Taxonomy" id="27350"/>
    <lineage>
        <taxon>Eukaryota</taxon>
        <taxon>Fungi</taxon>
        <taxon>Dikarya</taxon>
        <taxon>Basidiomycota</taxon>
        <taxon>Pucciniomycotina</taxon>
        <taxon>Pucciniomycetes</taxon>
        <taxon>Pucciniales</taxon>
        <taxon>Pucciniaceae</taxon>
        <taxon>Puccinia</taxon>
    </lineage>
</organism>
<dbReference type="CDD" id="cd21442">
    <property type="entry name" value="SNARE_NTD_STX6-like"/>
    <property type="match status" value="1"/>
</dbReference>
<sequence length="449" mass="51686">MSSSDPYFDVRGEVECSLHSAAGLHGSYKRILSTLPIGHRTESEELISTKKELIQTLKTLICDIDELDHVVRLLEDQYHHHSSNRSINNNIKLKFAVSEDEVKNRRRWLNEVQQQVKEMKETVEMPLESTYHPLQPISPTRPTSFNRTNSRNLINHQNRNRNYSDRAFGDDLEHQGHESNQTEEFYHQQESMMLSKQDQTLGTISGVVEVLREQAHLMGQEISEQNLVLDDVDGMVDRTESKLSKANRKLNQFVDQNKKRYETHQSTRWVAFEFTEQHLTATNNNGSLFEIIAETIQIEPNAIILMDQNGVQLNQNILLPATTTTDSLFYAFDRHFLLADPVEALNALATHPDHLLKPRPTALDPKRFQSEQEEEEEDPKELINLTLQYHQVGSIHLRTSLQLLSHVRAQKSAIEVALNNLDKCREPLLGTLEAYETFAKPLVLDYGDY</sequence>
<feature type="region of interest" description="Disordered" evidence="5">
    <location>
        <begin position="128"/>
        <end position="183"/>
    </location>
</feature>
<dbReference type="PROSITE" id="PS50192">
    <property type="entry name" value="T_SNARE"/>
    <property type="match status" value="1"/>
</dbReference>
<dbReference type="SUPFAM" id="SSF47661">
    <property type="entry name" value="t-snare proteins"/>
    <property type="match status" value="1"/>
</dbReference>
<dbReference type="SMART" id="SM00397">
    <property type="entry name" value="t_SNARE"/>
    <property type="match status" value="1"/>
</dbReference>
<dbReference type="GO" id="GO:1903599">
    <property type="term" value="P:positive regulation of autophagy of mitochondrion"/>
    <property type="evidence" value="ECO:0007669"/>
    <property type="project" value="UniProtKB-UniRule"/>
</dbReference>
<dbReference type="GO" id="GO:0015031">
    <property type="term" value="P:protein transport"/>
    <property type="evidence" value="ECO:0007669"/>
    <property type="project" value="UniProtKB-KW"/>
</dbReference>
<evidence type="ECO:0000256" key="5">
    <source>
        <dbReference type="SAM" id="MobiDB-lite"/>
    </source>
</evidence>
<dbReference type="SUPFAM" id="SSF58038">
    <property type="entry name" value="SNARE fusion complex"/>
    <property type="match status" value="1"/>
</dbReference>
<keyword evidence="4" id="KW-0472">Membrane</keyword>
<protein>
    <recommendedName>
        <fullName evidence="4">Autophagy-related protein 11</fullName>
    </recommendedName>
</protein>
<reference evidence="7" key="1">
    <citation type="submission" date="2017-12" db="EMBL/GenBank/DDBJ databases">
        <title>Gene loss provides genomic basis for host adaptation in cereal stripe rust fungi.</title>
        <authorList>
            <person name="Xia C."/>
        </authorList>
    </citation>
    <scope>NUCLEOTIDE SEQUENCE [LARGE SCALE GENOMIC DNA]</scope>
    <source>
        <strain evidence="7">93-210</strain>
    </source>
</reference>
<evidence type="ECO:0000256" key="1">
    <source>
        <dbReference type="ARBA" id="ARBA00004409"/>
    </source>
</evidence>
<dbReference type="GO" id="GO:0019901">
    <property type="term" value="F:protein kinase binding"/>
    <property type="evidence" value="ECO:0007669"/>
    <property type="project" value="TreeGrafter"/>
</dbReference>
<keyword evidence="4" id="KW-0813">Transport</keyword>
<dbReference type="VEuPathDB" id="FungiDB:PSTT_15503"/>
<dbReference type="GO" id="GO:0034045">
    <property type="term" value="C:phagophore assembly site membrane"/>
    <property type="evidence" value="ECO:0007669"/>
    <property type="project" value="UniProtKB-SubCell"/>
</dbReference>
<dbReference type="Proteomes" id="UP000239156">
    <property type="component" value="Unassembled WGS sequence"/>
</dbReference>
<feature type="compositionally biased region" description="Basic and acidic residues" evidence="5">
    <location>
        <begin position="162"/>
        <end position="177"/>
    </location>
</feature>
<dbReference type="GO" id="GO:0000045">
    <property type="term" value="P:autophagosome assembly"/>
    <property type="evidence" value="ECO:0007669"/>
    <property type="project" value="UniProtKB-UniRule"/>
</dbReference>
<feature type="domain" description="T-SNARE coiled-coil homology" evidence="6">
    <location>
        <begin position="191"/>
        <end position="253"/>
    </location>
</feature>
<dbReference type="GO" id="GO:0060090">
    <property type="term" value="F:molecular adaptor activity"/>
    <property type="evidence" value="ECO:0007669"/>
    <property type="project" value="TreeGrafter"/>
</dbReference>
<comment type="caution">
    <text evidence="7">The sequence shown here is derived from an EMBL/GenBank/DDBJ whole genome shotgun (WGS) entry which is preliminary data.</text>
</comment>
<comment type="subunit">
    <text evidence="4">Homodimer.</text>
</comment>
<name>A0A2S4UHI4_9BASI</name>
<dbReference type="Gene3D" id="1.20.5.110">
    <property type="match status" value="1"/>
</dbReference>
<keyword evidence="2 4" id="KW-0653">Protein transport</keyword>
<evidence type="ECO:0000256" key="3">
    <source>
        <dbReference type="ARBA" id="ARBA00023034"/>
    </source>
</evidence>
<accession>A0A2S4UHI4</accession>
<keyword evidence="4" id="KW-0072">Autophagy</keyword>
<evidence type="ECO:0000259" key="6">
    <source>
        <dbReference type="PROSITE" id="PS50192"/>
    </source>
</evidence>
<feature type="compositionally biased region" description="Polar residues" evidence="5">
    <location>
        <begin position="137"/>
        <end position="161"/>
    </location>
</feature>
<dbReference type="PANTHER" id="PTHR13222:SF1">
    <property type="entry name" value="RB1-INDUCIBLE COILED-COIL PROTEIN 1"/>
    <property type="match status" value="1"/>
</dbReference>
<dbReference type="Gene3D" id="1.20.58.90">
    <property type="match status" value="1"/>
</dbReference>
<dbReference type="AlphaFoldDB" id="A0A2S4UHI4"/>
<dbReference type="EMBL" id="PKSL01000288">
    <property type="protein sequence ID" value="POV96686.1"/>
    <property type="molecule type" value="Genomic_DNA"/>
</dbReference>
<dbReference type="InterPro" id="IPR040040">
    <property type="entry name" value="ATG11"/>
</dbReference>
<dbReference type="InterPro" id="IPR000727">
    <property type="entry name" value="T_SNARE_dom"/>
</dbReference>
<comment type="similarity">
    <text evidence="4">Belongs to the ATG11 family.</text>
</comment>
<dbReference type="GO" id="GO:0061709">
    <property type="term" value="P:reticulophagy"/>
    <property type="evidence" value="ECO:0007669"/>
    <property type="project" value="TreeGrafter"/>
</dbReference>
<dbReference type="GO" id="GO:0034517">
    <property type="term" value="P:ribophagy"/>
    <property type="evidence" value="ECO:0007669"/>
    <property type="project" value="TreeGrafter"/>
</dbReference>
<dbReference type="Pfam" id="PF09177">
    <property type="entry name" value="STX6_10_61_N"/>
    <property type="match status" value="1"/>
</dbReference>
<evidence type="ECO:0000313" key="8">
    <source>
        <dbReference type="Proteomes" id="UP000239156"/>
    </source>
</evidence>
<gene>
    <name evidence="7" type="ORF">PSTT_15503</name>
</gene>
<proteinExistence type="inferred from homology"/>
<dbReference type="GO" id="GO:0000139">
    <property type="term" value="C:Golgi membrane"/>
    <property type="evidence" value="ECO:0007669"/>
    <property type="project" value="UniProtKB-SubCell"/>
</dbReference>
<comment type="subcellular location">
    <subcellularLocation>
        <location evidence="1">Golgi apparatus membrane</location>
        <topology evidence="1">Single-pass type IV membrane protein</topology>
    </subcellularLocation>
    <subcellularLocation>
        <location evidence="4">Preautophagosomal structure membrane</location>
        <topology evidence="4">Peripheral membrane protein</topology>
    </subcellularLocation>
    <subcellularLocation>
        <location evidence="4">Vacuole membrane</location>
        <topology evidence="4">Peripheral membrane protein</topology>
    </subcellularLocation>
    <text evidence="4">During pexophagy, accumulates in the vacuolar membrane region, where the peroxisomes contact the vacuole.</text>
</comment>
<feature type="non-terminal residue" evidence="7">
    <location>
        <position position="449"/>
    </location>
</feature>
<dbReference type="CDD" id="cd15851">
    <property type="entry name" value="SNARE_Syntaxin6"/>
    <property type="match status" value="1"/>
</dbReference>
<keyword evidence="8" id="KW-1185">Reference proteome</keyword>
<evidence type="ECO:0000256" key="2">
    <source>
        <dbReference type="ARBA" id="ARBA00022927"/>
    </source>
</evidence>
<dbReference type="GO" id="GO:0048193">
    <property type="term" value="P:Golgi vesicle transport"/>
    <property type="evidence" value="ECO:0007669"/>
    <property type="project" value="InterPro"/>
</dbReference>
<comment type="function">
    <text evidence="4">Involved in cytoplasm to vacuole transport (Cvt), pexophagy, mitophagy and nucleophagy. Recruits mitochondria for their selective degradation via autophagy (mitophagy) during starvation. Works as scaffold proteins that recruit ATG proteins to the pre-autophagosome (PAS), the site of vesicle/autophagosome formation. Required for the Cvt vesicles completion.</text>
</comment>
<keyword evidence="3" id="KW-0333">Golgi apparatus</keyword>
<dbReference type="GO" id="GO:1990316">
    <property type="term" value="C:Atg1/ULK1 kinase complex"/>
    <property type="evidence" value="ECO:0007669"/>
    <property type="project" value="TreeGrafter"/>
</dbReference>
<evidence type="ECO:0000256" key="4">
    <source>
        <dbReference type="RuleBase" id="RU367075"/>
    </source>
</evidence>
<dbReference type="GO" id="GO:0005774">
    <property type="term" value="C:vacuolar membrane"/>
    <property type="evidence" value="ECO:0007669"/>
    <property type="project" value="UniProtKB-SubCell"/>
</dbReference>
<dbReference type="InterPro" id="IPR010989">
    <property type="entry name" value="SNARE"/>
</dbReference>
<dbReference type="GO" id="GO:0000422">
    <property type="term" value="P:autophagy of mitochondrion"/>
    <property type="evidence" value="ECO:0007669"/>
    <property type="project" value="TreeGrafter"/>
</dbReference>
<dbReference type="PANTHER" id="PTHR13222">
    <property type="entry name" value="RB1-INDUCIBLE COILED-COIL"/>
    <property type="match status" value="1"/>
</dbReference>
<keyword evidence="4" id="KW-0926">Vacuole</keyword>